<keyword evidence="4" id="KW-1185">Reference proteome</keyword>
<organism evidence="3 4">
    <name type="scientific">Saccharothrix lopnurensis</name>
    <dbReference type="NCBI Taxonomy" id="1670621"/>
    <lineage>
        <taxon>Bacteria</taxon>
        <taxon>Bacillati</taxon>
        <taxon>Actinomycetota</taxon>
        <taxon>Actinomycetes</taxon>
        <taxon>Pseudonocardiales</taxon>
        <taxon>Pseudonocardiaceae</taxon>
        <taxon>Saccharothrix</taxon>
    </lineage>
</organism>
<protein>
    <recommendedName>
        <fullName evidence="5">Esterase-like activity of phytase family protein</fullName>
    </recommendedName>
</protein>
<evidence type="ECO:0000256" key="1">
    <source>
        <dbReference type="SAM" id="MobiDB-lite"/>
    </source>
</evidence>
<feature type="compositionally biased region" description="Basic residues" evidence="1">
    <location>
        <begin position="328"/>
        <end position="337"/>
    </location>
</feature>
<dbReference type="SUPFAM" id="SSF101898">
    <property type="entry name" value="NHL repeat"/>
    <property type="match status" value="1"/>
</dbReference>
<gene>
    <name evidence="3" type="ORF">ACFP3R_14325</name>
</gene>
<name>A0ABW1P745_9PSEU</name>
<dbReference type="RefSeq" id="WP_380636328.1">
    <property type="nucleotide sequence ID" value="NZ_JBHSQO010000012.1"/>
</dbReference>
<feature type="signal peptide" evidence="2">
    <location>
        <begin position="1"/>
        <end position="19"/>
    </location>
</feature>
<comment type="caution">
    <text evidence="3">The sequence shown here is derived from an EMBL/GenBank/DDBJ whole genome shotgun (WGS) entry which is preliminary data.</text>
</comment>
<keyword evidence="2" id="KW-0732">Signal</keyword>
<feature type="compositionally biased region" description="Low complexity" evidence="1">
    <location>
        <begin position="293"/>
        <end position="308"/>
    </location>
</feature>
<feature type="chain" id="PRO_5046007214" description="Esterase-like activity of phytase family protein" evidence="2">
    <location>
        <begin position="20"/>
        <end position="354"/>
    </location>
</feature>
<dbReference type="EMBL" id="JBHSQO010000012">
    <property type="protein sequence ID" value="MFC6090457.1"/>
    <property type="molecule type" value="Genomic_DNA"/>
</dbReference>
<evidence type="ECO:0000313" key="3">
    <source>
        <dbReference type="EMBL" id="MFC6090457.1"/>
    </source>
</evidence>
<reference evidence="4" key="1">
    <citation type="journal article" date="2019" name="Int. J. Syst. Evol. Microbiol.">
        <title>The Global Catalogue of Microorganisms (GCM) 10K type strain sequencing project: providing services to taxonomists for standard genome sequencing and annotation.</title>
        <authorList>
            <consortium name="The Broad Institute Genomics Platform"/>
            <consortium name="The Broad Institute Genome Sequencing Center for Infectious Disease"/>
            <person name="Wu L."/>
            <person name="Ma J."/>
        </authorList>
    </citation>
    <scope>NUCLEOTIDE SEQUENCE [LARGE SCALE GENOMIC DNA]</scope>
    <source>
        <strain evidence="4">CGMCC 4.7246</strain>
    </source>
</reference>
<sequence>MRAVLVVFGLLTGAGSAIAEPAPVAVCSVTDERLSELSGLAARGDELFAVNDSDNGRLAVQVMDRNCAITRTITTSINPFDVEDLSVAPDGTLWAADTGDNGKTRETVALHAVSPDGTARLYRLTYPDGKHDAEALLLDGSGIPHIITKETIGSALVYRPVSGLIENAPSPLEQVARVSIRGTETPGGPLTNPVVTRVVTGGAMSADGRVAALRTYTDAYLFPVPDGDLAKALEGDPVQVPLPDEPQGEAIAFDGDGALLSASEFGNGGVSSQLRRVEGAVAAAVPPEPTPTAAPTSDADPPATATPAAPEPGPVPGSPRRSPSAGSRRVRPQRRRSTATTLPRIDASSPRIGW</sequence>
<evidence type="ECO:0000313" key="4">
    <source>
        <dbReference type="Proteomes" id="UP001596220"/>
    </source>
</evidence>
<proteinExistence type="predicted"/>
<feature type="compositionally biased region" description="Low complexity" evidence="1">
    <location>
        <begin position="318"/>
        <end position="327"/>
    </location>
</feature>
<evidence type="ECO:0000256" key="2">
    <source>
        <dbReference type="SAM" id="SignalP"/>
    </source>
</evidence>
<feature type="region of interest" description="Disordered" evidence="1">
    <location>
        <begin position="285"/>
        <end position="354"/>
    </location>
</feature>
<accession>A0ABW1P745</accession>
<dbReference type="Proteomes" id="UP001596220">
    <property type="component" value="Unassembled WGS sequence"/>
</dbReference>
<evidence type="ECO:0008006" key="5">
    <source>
        <dbReference type="Google" id="ProtNLM"/>
    </source>
</evidence>